<feature type="transmembrane region" description="Helical" evidence="1">
    <location>
        <begin position="26"/>
        <end position="49"/>
    </location>
</feature>
<evidence type="ECO:0000313" key="3">
    <source>
        <dbReference type="Proteomes" id="UP001246372"/>
    </source>
</evidence>
<sequence>MSAVLPPLSQPAQVIRTRADRLLPRAMAAWLGTALLGQLFFVIYVLGFYGRHAMNGRPDLWNKVLPSGWEPGQVWGNAVLAGHLLFTVVILLGGALQLWPWLRRSAPALHRWNGRLYLLSAAIMSLGGLQMVWTRQGVGIGDLGQHLGISLNALLILVFAWLGWRSARERRIDDHKRWMLRLFLVVSGVWFFRVGLMFWLVVNQGPVGFDPETFTGPFLTALSFGQTLLPLALLQLVLKAQASPHQGFKRAAAAGLGLVTLAMLIGIAMAAAFMWWPRLH</sequence>
<dbReference type="Proteomes" id="UP001246372">
    <property type="component" value="Unassembled WGS sequence"/>
</dbReference>
<evidence type="ECO:0000256" key="1">
    <source>
        <dbReference type="SAM" id="Phobius"/>
    </source>
</evidence>
<keyword evidence="1" id="KW-1133">Transmembrane helix</keyword>
<dbReference type="InterPro" id="IPR018750">
    <property type="entry name" value="DUF2306_membrane"/>
</dbReference>
<protein>
    <submittedName>
        <fullName evidence="2">DUF2306 domain-containing protein</fullName>
    </submittedName>
</protein>
<feature type="transmembrane region" description="Helical" evidence="1">
    <location>
        <begin position="250"/>
        <end position="276"/>
    </location>
</feature>
<keyword evidence="3" id="KW-1185">Reference proteome</keyword>
<dbReference type="RefSeq" id="WP_315650529.1">
    <property type="nucleotide sequence ID" value="NZ_JAVXZY010000004.1"/>
</dbReference>
<reference evidence="2" key="1">
    <citation type="submission" date="2023-09" db="EMBL/GenBank/DDBJ databases">
        <title>Paucibacter sp. APW11 Genome sequencing and assembly.</title>
        <authorList>
            <person name="Kim I."/>
        </authorList>
    </citation>
    <scope>NUCLEOTIDE SEQUENCE</scope>
    <source>
        <strain evidence="2">APW11</strain>
    </source>
</reference>
<name>A0ABU3PBP3_9BURK</name>
<keyword evidence="1" id="KW-0472">Membrane</keyword>
<feature type="transmembrane region" description="Helical" evidence="1">
    <location>
        <begin position="145"/>
        <end position="162"/>
    </location>
</feature>
<feature type="transmembrane region" description="Helical" evidence="1">
    <location>
        <begin position="74"/>
        <end position="96"/>
    </location>
</feature>
<dbReference type="EMBL" id="JAVXZY010000004">
    <property type="protein sequence ID" value="MDT8999981.1"/>
    <property type="molecule type" value="Genomic_DNA"/>
</dbReference>
<proteinExistence type="predicted"/>
<feature type="transmembrane region" description="Helical" evidence="1">
    <location>
        <begin position="182"/>
        <end position="202"/>
    </location>
</feature>
<organism evidence="2 3">
    <name type="scientific">Roseateles aquae</name>
    <dbReference type="NCBI Taxonomy" id="3077235"/>
    <lineage>
        <taxon>Bacteria</taxon>
        <taxon>Pseudomonadati</taxon>
        <taxon>Pseudomonadota</taxon>
        <taxon>Betaproteobacteria</taxon>
        <taxon>Burkholderiales</taxon>
        <taxon>Sphaerotilaceae</taxon>
        <taxon>Roseateles</taxon>
    </lineage>
</organism>
<keyword evidence="1" id="KW-0812">Transmembrane</keyword>
<feature type="transmembrane region" description="Helical" evidence="1">
    <location>
        <begin position="116"/>
        <end position="133"/>
    </location>
</feature>
<dbReference type="Pfam" id="PF10067">
    <property type="entry name" value="DUF2306"/>
    <property type="match status" value="1"/>
</dbReference>
<comment type="caution">
    <text evidence="2">The sequence shown here is derived from an EMBL/GenBank/DDBJ whole genome shotgun (WGS) entry which is preliminary data.</text>
</comment>
<gene>
    <name evidence="2" type="ORF">RQP53_11965</name>
</gene>
<evidence type="ECO:0000313" key="2">
    <source>
        <dbReference type="EMBL" id="MDT8999981.1"/>
    </source>
</evidence>
<feature type="transmembrane region" description="Helical" evidence="1">
    <location>
        <begin position="214"/>
        <end position="238"/>
    </location>
</feature>
<accession>A0ABU3PBP3</accession>